<dbReference type="REBASE" id="135448">
    <property type="entry name" value="M.Opf322ORF19620P"/>
</dbReference>
<dbReference type="SUPFAM" id="SSF53335">
    <property type="entry name" value="S-adenosyl-L-methionine-dependent methyltransferases"/>
    <property type="match status" value="1"/>
</dbReference>
<dbReference type="PROSITE" id="PS00092">
    <property type="entry name" value="N6_MTASE"/>
    <property type="match status" value="1"/>
</dbReference>
<accession>A0A0P8YBM9</accession>
<evidence type="ECO:0000313" key="7">
    <source>
        <dbReference type="EMBL" id="KPU44468.1"/>
    </source>
</evidence>
<dbReference type="RefSeq" id="WP_054875016.1">
    <property type="nucleotide sequence ID" value="NZ_LKET01000030.1"/>
</dbReference>
<comment type="similarity">
    <text evidence="1">Belongs to the N(4)/N(6)-methyltransferase family.</text>
</comment>
<dbReference type="Gene3D" id="3.40.50.150">
    <property type="entry name" value="Vaccinia Virus protein VP39"/>
    <property type="match status" value="1"/>
</dbReference>
<dbReference type="PATRIC" id="fig|36849.3.peg.2071"/>
<evidence type="ECO:0000256" key="3">
    <source>
        <dbReference type="ARBA" id="ARBA00022679"/>
    </source>
</evidence>
<dbReference type="InterPro" id="IPR002941">
    <property type="entry name" value="DNA_methylase_N4/N6"/>
</dbReference>
<name>A0A0P8YBM9_9CLOT</name>
<keyword evidence="4" id="KW-0949">S-adenosyl-L-methionine</keyword>
<dbReference type="InterPro" id="IPR002052">
    <property type="entry name" value="DNA_methylase_N6_adenine_CS"/>
</dbReference>
<keyword evidence="8" id="KW-1185">Reference proteome</keyword>
<dbReference type="GO" id="GO:0009307">
    <property type="term" value="P:DNA restriction-modification system"/>
    <property type="evidence" value="ECO:0007669"/>
    <property type="project" value="UniProtKB-KW"/>
</dbReference>
<dbReference type="OrthoDB" id="9800801at2"/>
<dbReference type="GO" id="GO:0032259">
    <property type="term" value="P:methylation"/>
    <property type="evidence" value="ECO:0007669"/>
    <property type="project" value="UniProtKB-KW"/>
</dbReference>
<organism evidence="7 8">
    <name type="scientific">Oxobacter pfennigii</name>
    <dbReference type="NCBI Taxonomy" id="36849"/>
    <lineage>
        <taxon>Bacteria</taxon>
        <taxon>Bacillati</taxon>
        <taxon>Bacillota</taxon>
        <taxon>Clostridia</taxon>
        <taxon>Eubacteriales</taxon>
        <taxon>Clostridiaceae</taxon>
        <taxon>Oxobacter</taxon>
    </lineage>
</organism>
<dbReference type="PRINTS" id="PR00506">
    <property type="entry name" value="D21N6MTFRASE"/>
</dbReference>
<comment type="caution">
    <text evidence="7">The sequence shown here is derived from an EMBL/GenBank/DDBJ whole genome shotgun (WGS) entry which is preliminary data.</text>
</comment>
<dbReference type="GO" id="GO:0005737">
    <property type="term" value="C:cytoplasm"/>
    <property type="evidence" value="ECO:0007669"/>
    <property type="project" value="TreeGrafter"/>
</dbReference>
<evidence type="ECO:0000313" key="8">
    <source>
        <dbReference type="Proteomes" id="UP000050326"/>
    </source>
</evidence>
<reference evidence="7 8" key="1">
    <citation type="submission" date="2015-09" db="EMBL/GenBank/DDBJ databases">
        <title>Genome sequence of Oxobacter pfennigii DSM 3222.</title>
        <authorList>
            <person name="Poehlein A."/>
            <person name="Bengelsdorf F.R."/>
            <person name="Schiel-Bengelsdorf B."/>
            <person name="Duerre P."/>
            <person name="Daniel R."/>
        </authorList>
    </citation>
    <scope>NUCLEOTIDE SEQUENCE [LARGE SCALE GENOMIC DNA]</scope>
    <source>
        <strain evidence="7 8">DSM 3222</strain>
    </source>
</reference>
<dbReference type="EC" id="2.1.1.72" evidence="7"/>
<dbReference type="GO" id="GO:0003677">
    <property type="term" value="F:DNA binding"/>
    <property type="evidence" value="ECO:0007669"/>
    <property type="project" value="InterPro"/>
</dbReference>
<dbReference type="Pfam" id="PF01555">
    <property type="entry name" value="N6_N4_Mtase"/>
    <property type="match status" value="1"/>
</dbReference>
<dbReference type="AlphaFoldDB" id="A0A0P8YBM9"/>
<gene>
    <name evidence="7" type="primary">mboIIM</name>
    <name evidence="7" type="ORF">OXPF_19620</name>
</gene>
<evidence type="ECO:0000256" key="1">
    <source>
        <dbReference type="ARBA" id="ARBA00006594"/>
    </source>
</evidence>
<keyword evidence="5" id="KW-0680">Restriction system</keyword>
<keyword evidence="2 7" id="KW-0489">Methyltransferase</keyword>
<evidence type="ECO:0000256" key="2">
    <source>
        <dbReference type="ARBA" id="ARBA00022603"/>
    </source>
</evidence>
<keyword evidence="3 7" id="KW-0808">Transferase</keyword>
<dbReference type="GO" id="GO:0008170">
    <property type="term" value="F:N-methyltransferase activity"/>
    <property type="evidence" value="ECO:0007669"/>
    <property type="project" value="InterPro"/>
</dbReference>
<feature type="domain" description="DNA methylase N-4/N-6" evidence="6">
    <location>
        <begin position="106"/>
        <end position="394"/>
    </location>
</feature>
<dbReference type="GO" id="GO:0009007">
    <property type="term" value="F:site-specific DNA-methyltransferase (adenine-specific) activity"/>
    <property type="evidence" value="ECO:0007669"/>
    <property type="project" value="UniProtKB-EC"/>
</dbReference>
<protein>
    <submittedName>
        <fullName evidence="7">Modification methylase MboII</fullName>
        <ecNumber evidence="7">2.1.1.72</ecNumber>
    </submittedName>
</protein>
<evidence type="ECO:0000256" key="5">
    <source>
        <dbReference type="ARBA" id="ARBA00022747"/>
    </source>
</evidence>
<dbReference type="EMBL" id="LKET01000030">
    <property type="protein sequence ID" value="KPU44468.1"/>
    <property type="molecule type" value="Genomic_DNA"/>
</dbReference>
<sequence>MDRLIEEAIALLQKGQMLPEEYQSVLFPVNHAEYELTYKAKQPKERILAIGEEPQSTPFQVSKVFGEVKDEGDWKNLLIFGDNFQVLKTLYENKDELIKNKIKGKVKLIYIDPPFATQDEFQNKDGAKAYSDKIKGAEFLEFLRQRLILARELLSEDGSIFVHLDSKMCHYVKIVLDEVFDKNNFQNEIVWQKLKAAKKQAKTFGNVHDTIFYYSKNATFLSHNKQYRGYSDELINSHYSKVDENGRRYTDDSFTQTGNGCARRFGERGLIAPPPGKHWIWGQKKIDEGMKNGRIIFTSNGTPRVKRYLDEREGIAVGDIWTDIHPINSQAIESIDYPTQKPEALLERIIKSASNENDLIMDFFAGSGTTLAVAEKLGRRWIGCDIGKLSIYTIQKRFLTMQEKAKPFAVVNAGCYDLDKVFKLTEEKYNDFVCELFHIEKSKKKTKINGIEVDGKRRGDWCIIYPYQKFKSNNTAVDEAFIENLDKKIKGKIGDRFYIVAPEMNVDIIGDYYIPQGSTTRYYILKIPYRFIQDLHKLNFKKLQQPTKKENINNIENSVGFYFNEQPDVKSHLEVKDKEVVLHIDECSSPFILTDIKDILAMVFIDTTNHEEFIMQETYFADEIKDGDKWRISIKKSNIKNDKIKVVYVDIFGNEFMEVLEVSQ</sequence>
<proteinExistence type="inferred from homology"/>
<dbReference type="Proteomes" id="UP000050326">
    <property type="component" value="Unassembled WGS sequence"/>
</dbReference>
<dbReference type="InterPro" id="IPR029063">
    <property type="entry name" value="SAM-dependent_MTases_sf"/>
</dbReference>
<evidence type="ECO:0000259" key="6">
    <source>
        <dbReference type="Pfam" id="PF01555"/>
    </source>
</evidence>
<dbReference type="PANTHER" id="PTHR13370">
    <property type="entry name" value="RNA METHYLASE-RELATED"/>
    <property type="match status" value="1"/>
</dbReference>
<dbReference type="PANTHER" id="PTHR13370:SF24">
    <property type="entry name" value="TYPE III RESTRICTION-MODIFICATION ENZYME STYLTI MOD SUBUNIT"/>
    <property type="match status" value="1"/>
</dbReference>
<dbReference type="SMR" id="A0A0P8YBM9"/>
<dbReference type="InterPro" id="IPR002295">
    <property type="entry name" value="N4/N6-MTase_EcoPI_Mod-like"/>
</dbReference>
<evidence type="ECO:0000256" key="4">
    <source>
        <dbReference type="ARBA" id="ARBA00022691"/>
    </source>
</evidence>
<dbReference type="STRING" id="36849.OXPF_19620"/>